<keyword evidence="3" id="KW-1185">Reference proteome</keyword>
<dbReference type="RefSeq" id="WP_205292174.1">
    <property type="nucleotide sequence ID" value="NZ_CP074406.1"/>
</dbReference>
<accession>A0A939BZA8</accession>
<comment type="caution">
    <text evidence="2">The sequence shown here is derived from an EMBL/GenBank/DDBJ whole genome shotgun (WGS) entry which is preliminary data.</text>
</comment>
<dbReference type="AlphaFoldDB" id="A0A939BZA8"/>
<organism evidence="2 3">
    <name type="scientific">Nocardioides faecalis</name>
    <dbReference type="NCBI Taxonomy" id="2803858"/>
    <lineage>
        <taxon>Bacteria</taxon>
        <taxon>Bacillati</taxon>
        <taxon>Actinomycetota</taxon>
        <taxon>Actinomycetes</taxon>
        <taxon>Propionibacteriales</taxon>
        <taxon>Nocardioidaceae</taxon>
        <taxon>Nocardioides</taxon>
    </lineage>
</organism>
<evidence type="ECO:0000313" key="3">
    <source>
        <dbReference type="Proteomes" id="UP000663791"/>
    </source>
</evidence>
<proteinExistence type="predicted"/>
<evidence type="ECO:0000256" key="1">
    <source>
        <dbReference type="SAM" id="MobiDB-lite"/>
    </source>
</evidence>
<dbReference type="EMBL" id="JAERTX010000012">
    <property type="protein sequence ID" value="MBM9460855.1"/>
    <property type="molecule type" value="Genomic_DNA"/>
</dbReference>
<sequence length="99" mass="10422">MTEENAADRQAAQQSREQGKKYPEESGQAAGTGSDMGAEPESAAAVTPDTQRADPQQGIEDSPFDGEAARGQSKVFSDDAGTEDEPKPQGHADEDEAVR</sequence>
<name>A0A939BZA8_9ACTN</name>
<feature type="region of interest" description="Disordered" evidence="1">
    <location>
        <begin position="1"/>
        <end position="99"/>
    </location>
</feature>
<gene>
    <name evidence="2" type="ORF">JK386_13200</name>
</gene>
<protein>
    <submittedName>
        <fullName evidence="2">Uncharacterized protein</fullName>
    </submittedName>
</protein>
<feature type="compositionally biased region" description="Basic and acidic residues" evidence="1">
    <location>
        <begin position="84"/>
        <end position="99"/>
    </location>
</feature>
<evidence type="ECO:0000313" key="2">
    <source>
        <dbReference type="EMBL" id="MBM9460855.1"/>
    </source>
</evidence>
<reference evidence="2" key="1">
    <citation type="submission" date="2021-01" db="EMBL/GenBank/DDBJ databases">
        <title>Novel species in genus Nocardioides.</title>
        <authorList>
            <person name="Zhang G."/>
        </authorList>
    </citation>
    <scope>NUCLEOTIDE SEQUENCE</scope>
    <source>
        <strain evidence="2">Zg-536</strain>
    </source>
</reference>
<dbReference type="Proteomes" id="UP000663791">
    <property type="component" value="Unassembled WGS sequence"/>
</dbReference>